<comment type="caution">
    <text evidence="1">The sequence shown here is derived from an EMBL/GenBank/DDBJ whole genome shotgun (WGS) entry which is preliminary data.</text>
</comment>
<keyword evidence="2" id="KW-1185">Reference proteome</keyword>
<dbReference type="Proteomes" id="UP000790709">
    <property type="component" value="Unassembled WGS sequence"/>
</dbReference>
<protein>
    <submittedName>
        <fullName evidence="1">PEBP-like protein</fullName>
    </submittedName>
</protein>
<reference evidence="1" key="1">
    <citation type="journal article" date="2021" name="New Phytol.">
        <title>Evolutionary innovations through gain and loss of genes in the ectomycorrhizal Boletales.</title>
        <authorList>
            <person name="Wu G."/>
            <person name="Miyauchi S."/>
            <person name="Morin E."/>
            <person name="Kuo A."/>
            <person name="Drula E."/>
            <person name="Varga T."/>
            <person name="Kohler A."/>
            <person name="Feng B."/>
            <person name="Cao Y."/>
            <person name="Lipzen A."/>
            <person name="Daum C."/>
            <person name="Hundley H."/>
            <person name="Pangilinan J."/>
            <person name="Johnson J."/>
            <person name="Barry K."/>
            <person name="LaButti K."/>
            <person name="Ng V."/>
            <person name="Ahrendt S."/>
            <person name="Min B."/>
            <person name="Choi I.G."/>
            <person name="Park H."/>
            <person name="Plett J.M."/>
            <person name="Magnuson J."/>
            <person name="Spatafora J.W."/>
            <person name="Nagy L.G."/>
            <person name="Henrissat B."/>
            <person name="Grigoriev I.V."/>
            <person name="Yang Z.L."/>
            <person name="Xu J."/>
            <person name="Martin F.M."/>
        </authorList>
    </citation>
    <scope>NUCLEOTIDE SEQUENCE</scope>
    <source>
        <strain evidence="1">KUC20120723A-06</strain>
    </source>
</reference>
<sequence>MPLDPLSAVTTALKDARIIPDVIAESLDFHPSSLLVVSWPSADANSADAVDPPNGAEALLGNTLTKAQTKDEPAVAFAPMQTPDGNSSYTLVMTDPDAPSRRDPKWAQWRHWVVSGIKAPPATAFETGNLAAKLTKPSSTPYIGPAPPAGTGPHRYALLLFEEPSPEFAIPSDAVECQAGIDRRPKWNAAGFAEAYGLKLVGVNFFYVVG</sequence>
<organism evidence="1 2">
    <name type="scientific">Leucogyrophana mollusca</name>
    <dbReference type="NCBI Taxonomy" id="85980"/>
    <lineage>
        <taxon>Eukaryota</taxon>
        <taxon>Fungi</taxon>
        <taxon>Dikarya</taxon>
        <taxon>Basidiomycota</taxon>
        <taxon>Agaricomycotina</taxon>
        <taxon>Agaricomycetes</taxon>
        <taxon>Agaricomycetidae</taxon>
        <taxon>Boletales</taxon>
        <taxon>Boletales incertae sedis</taxon>
        <taxon>Leucogyrophana</taxon>
    </lineage>
</organism>
<accession>A0ACB8AWW3</accession>
<name>A0ACB8AWW3_9AGAM</name>
<gene>
    <name evidence="1" type="ORF">BV22DRAFT_1042334</name>
</gene>
<proteinExistence type="predicted"/>
<dbReference type="EMBL" id="MU267053">
    <property type="protein sequence ID" value="KAH7917464.1"/>
    <property type="molecule type" value="Genomic_DNA"/>
</dbReference>
<evidence type="ECO:0000313" key="2">
    <source>
        <dbReference type="Proteomes" id="UP000790709"/>
    </source>
</evidence>
<evidence type="ECO:0000313" key="1">
    <source>
        <dbReference type="EMBL" id="KAH7917464.1"/>
    </source>
</evidence>